<dbReference type="InterPro" id="IPR027417">
    <property type="entry name" value="P-loop_NTPase"/>
</dbReference>
<dbReference type="Gene3D" id="3.40.50.300">
    <property type="entry name" value="P-loop containing nucleotide triphosphate hydrolases"/>
    <property type="match status" value="1"/>
</dbReference>
<dbReference type="Proteomes" id="UP000886796">
    <property type="component" value="Unassembled WGS sequence"/>
</dbReference>
<keyword evidence="1" id="KW-0548">Nucleotidyltransferase</keyword>
<accession>A0A9D0Z0E7</accession>
<dbReference type="GO" id="GO:0009236">
    <property type="term" value="P:cobalamin biosynthetic process"/>
    <property type="evidence" value="ECO:0007669"/>
    <property type="project" value="InterPro"/>
</dbReference>
<gene>
    <name evidence="1" type="ORF">IAB74_00200</name>
</gene>
<evidence type="ECO:0000313" key="2">
    <source>
        <dbReference type="Proteomes" id="UP000886796"/>
    </source>
</evidence>
<keyword evidence="1" id="KW-0418">Kinase</keyword>
<dbReference type="InterPro" id="IPR003203">
    <property type="entry name" value="CobU/CobP"/>
</dbReference>
<dbReference type="GO" id="GO:0043752">
    <property type="term" value="F:adenosylcobinamide kinase activity"/>
    <property type="evidence" value="ECO:0007669"/>
    <property type="project" value="InterPro"/>
</dbReference>
<name>A0A9D0Z0E7_9FIRM</name>
<comment type="caution">
    <text evidence="1">The sequence shown here is derived from an EMBL/GenBank/DDBJ whole genome shotgun (WGS) entry which is preliminary data.</text>
</comment>
<reference evidence="1" key="2">
    <citation type="journal article" date="2021" name="PeerJ">
        <title>Extensive microbial diversity within the chicken gut microbiome revealed by metagenomics and culture.</title>
        <authorList>
            <person name="Gilroy R."/>
            <person name="Ravi A."/>
            <person name="Getino M."/>
            <person name="Pursley I."/>
            <person name="Horton D.L."/>
            <person name="Alikhan N.F."/>
            <person name="Baker D."/>
            <person name="Gharbi K."/>
            <person name="Hall N."/>
            <person name="Watson M."/>
            <person name="Adriaenssens E.M."/>
            <person name="Foster-Nyarko E."/>
            <person name="Jarju S."/>
            <person name="Secka A."/>
            <person name="Antonio M."/>
            <person name="Oren A."/>
            <person name="Chaudhuri R.R."/>
            <person name="La Ragione R."/>
            <person name="Hildebrand F."/>
            <person name="Pallen M.J."/>
        </authorList>
    </citation>
    <scope>NUCLEOTIDE SEQUENCE</scope>
    <source>
        <strain evidence="1">13361</strain>
    </source>
</reference>
<protein>
    <submittedName>
        <fullName evidence="1">Bifunctional adenosylcobinamide kinase/adenosylcobinamide-phosphate guanylyltransferase</fullName>
    </submittedName>
</protein>
<reference evidence="1" key="1">
    <citation type="submission" date="2020-10" db="EMBL/GenBank/DDBJ databases">
        <authorList>
            <person name="Gilroy R."/>
        </authorList>
    </citation>
    <scope>NUCLEOTIDE SEQUENCE</scope>
    <source>
        <strain evidence="1">13361</strain>
    </source>
</reference>
<sequence length="127" mass="14240">MTILIVGGACQGKREYAQKAFGLNEREILPWNEEREGASCIADLHLRVRACLEKGLTQQEVLEKLLPFCRGKIVLCDDIFCGVVPLDAMERQWREVTGRLLCLLAQEADTVIRMQCGLPQAIKGELP</sequence>
<dbReference type="Pfam" id="PF02283">
    <property type="entry name" value="CobU"/>
    <property type="match status" value="1"/>
</dbReference>
<dbReference type="EMBL" id="DVFK01000006">
    <property type="protein sequence ID" value="HIQ66917.1"/>
    <property type="molecule type" value="Genomic_DNA"/>
</dbReference>
<dbReference type="SUPFAM" id="SSF52540">
    <property type="entry name" value="P-loop containing nucleoside triphosphate hydrolases"/>
    <property type="match status" value="1"/>
</dbReference>
<dbReference type="AlphaFoldDB" id="A0A9D0Z0E7"/>
<dbReference type="GO" id="GO:0016779">
    <property type="term" value="F:nucleotidyltransferase activity"/>
    <property type="evidence" value="ECO:0007669"/>
    <property type="project" value="UniProtKB-KW"/>
</dbReference>
<keyword evidence="1" id="KW-0808">Transferase</keyword>
<organism evidence="1 2">
    <name type="scientific">Candidatus Faecousia excrementigallinarum</name>
    <dbReference type="NCBI Taxonomy" id="2840806"/>
    <lineage>
        <taxon>Bacteria</taxon>
        <taxon>Bacillati</taxon>
        <taxon>Bacillota</taxon>
        <taxon>Clostridia</taxon>
        <taxon>Eubacteriales</taxon>
        <taxon>Oscillospiraceae</taxon>
        <taxon>Faecousia</taxon>
    </lineage>
</organism>
<proteinExistence type="predicted"/>
<dbReference type="GO" id="GO:0000166">
    <property type="term" value="F:nucleotide binding"/>
    <property type="evidence" value="ECO:0007669"/>
    <property type="project" value="InterPro"/>
</dbReference>
<evidence type="ECO:0000313" key="1">
    <source>
        <dbReference type="EMBL" id="HIQ66917.1"/>
    </source>
</evidence>